<comment type="caution">
    <text evidence="5">The sequence shown here is derived from an EMBL/GenBank/DDBJ whole genome shotgun (WGS) entry which is preliminary data.</text>
</comment>
<evidence type="ECO:0000256" key="1">
    <source>
        <dbReference type="ARBA" id="ARBA00022741"/>
    </source>
</evidence>
<dbReference type="AlphaFoldDB" id="A0A433V735"/>
<dbReference type="GO" id="GO:0006289">
    <property type="term" value="P:nucleotide-excision repair"/>
    <property type="evidence" value="ECO:0007669"/>
    <property type="project" value="TreeGrafter"/>
</dbReference>
<dbReference type="GO" id="GO:0043138">
    <property type="term" value="F:3'-5' DNA helicase activity"/>
    <property type="evidence" value="ECO:0007669"/>
    <property type="project" value="TreeGrafter"/>
</dbReference>
<keyword evidence="2" id="KW-0067">ATP-binding</keyword>
<dbReference type="GO" id="GO:0003676">
    <property type="term" value="F:nucleic acid binding"/>
    <property type="evidence" value="ECO:0007669"/>
    <property type="project" value="InterPro"/>
</dbReference>
<evidence type="ECO:0000313" key="6">
    <source>
        <dbReference type="Proteomes" id="UP000271624"/>
    </source>
</evidence>
<dbReference type="InterPro" id="IPR011545">
    <property type="entry name" value="DEAD/DEAH_box_helicase_dom"/>
</dbReference>
<evidence type="ECO:0008006" key="7">
    <source>
        <dbReference type="Google" id="ProtNLM"/>
    </source>
</evidence>
<dbReference type="Pfam" id="PF09369">
    <property type="entry name" value="MZB"/>
    <property type="match status" value="1"/>
</dbReference>
<gene>
    <name evidence="5" type="ORF">DSM106972_065390</name>
</gene>
<dbReference type="SUPFAM" id="SSF52540">
    <property type="entry name" value="P-loop containing nucleoside triphosphate hydrolases"/>
    <property type="match status" value="1"/>
</dbReference>
<reference evidence="5" key="1">
    <citation type="submission" date="2018-12" db="EMBL/GenBank/DDBJ databases">
        <authorList>
            <person name="Will S."/>
            <person name="Neumann-Schaal M."/>
            <person name="Henke P."/>
        </authorList>
    </citation>
    <scope>NUCLEOTIDE SEQUENCE</scope>
    <source>
        <strain evidence="5">PCC 7102</strain>
    </source>
</reference>
<dbReference type="InterPro" id="IPR027417">
    <property type="entry name" value="P-loop_NTPase"/>
</dbReference>
<dbReference type="Proteomes" id="UP000271624">
    <property type="component" value="Unassembled WGS sequence"/>
</dbReference>
<dbReference type="EMBL" id="RSCL01000018">
    <property type="protein sequence ID" value="RUT01916.1"/>
    <property type="molecule type" value="Genomic_DNA"/>
</dbReference>
<dbReference type="InterPro" id="IPR001650">
    <property type="entry name" value="Helicase_C-like"/>
</dbReference>
<dbReference type="CDD" id="cd17923">
    <property type="entry name" value="DEXHc_Hrq1-like"/>
    <property type="match status" value="1"/>
</dbReference>
<dbReference type="Gene3D" id="3.40.50.300">
    <property type="entry name" value="P-loop containing nucleotide triphosphate hydrolases"/>
    <property type="match status" value="2"/>
</dbReference>
<reference evidence="5" key="2">
    <citation type="journal article" date="2019" name="Genome Biol. Evol.">
        <title>Day and night: Metabolic profiles and evolutionary relationships of six axenic non-marine cyanobacteria.</title>
        <authorList>
            <person name="Will S.E."/>
            <person name="Henke P."/>
            <person name="Boedeker C."/>
            <person name="Huang S."/>
            <person name="Brinkmann H."/>
            <person name="Rohde M."/>
            <person name="Jarek M."/>
            <person name="Friedl T."/>
            <person name="Seufert S."/>
            <person name="Schumacher M."/>
            <person name="Overmann J."/>
            <person name="Neumann-Schaal M."/>
            <person name="Petersen J."/>
        </authorList>
    </citation>
    <scope>NUCLEOTIDE SEQUENCE [LARGE SCALE GENOMIC DNA]</scope>
    <source>
        <strain evidence="5">PCC 7102</strain>
    </source>
</reference>
<dbReference type="GO" id="GO:0005524">
    <property type="term" value="F:ATP binding"/>
    <property type="evidence" value="ECO:0007669"/>
    <property type="project" value="UniProtKB-KW"/>
</dbReference>
<evidence type="ECO:0000313" key="5">
    <source>
        <dbReference type="EMBL" id="RUT01916.1"/>
    </source>
</evidence>
<dbReference type="SMART" id="SM00490">
    <property type="entry name" value="HELICc"/>
    <property type="match status" value="1"/>
</dbReference>
<proteinExistence type="predicted"/>
<dbReference type="InterPro" id="IPR018973">
    <property type="entry name" value="MZB"/>
</dbReference>
<feature type="domain" description="Helicase C-terminal" evidence="4">
    <location>
        <begin position="416"/>
        <end position="568"/>
    </location>
</feature>
<dbReference type="InterPro" id="IPR014001">
    <property type="entry name" value="Helicase_ATP-bd"/>
</dbReference>
<evidence type="ECO:0000259" key="4">
    <source>
        <dbReference type="PROSITE" id="PS51194"/>
    </source>
</evidence>
<feature type="domain" description="Helicase ATP-binding" evidence="3">
    <location>
        <begin position="191"/>
        <end position="382"/>
    </location>
</feature>
<dbReference type="OrthoDB" id="9774462at2"/>
<evidence type="ECO:0000256" key="2">
    <source>
        <dbReference type="ARBA" id="ARBA00022840"/>
    </source>
</evidence>
<keyword evidence="1" id="KW-0547">Nucleotide-binding</keyword>
<dbReference type="SMART" id="SM00487">
    <property type="entry name" value="DEXDc"/>
    <property type="match status" value="1"/>
</dbReference>
<protein>
    <recommendedName>
        <fullName evidence="7">DEAD/DEAH box helicase</fullName>
    </recommendedName>
</protein>
<name>A0A433V735_9CYAN</name>
<dbReference type="GO" id="GO:0036297">
    <property type="term" value="P:interstrand cross-link repair"/>
    <property type="evidence" value="ECO:0007669"/>
    <property type="project" value="TreeGrafter"/>
</dbReference>
<dbReference type="PANTHER" id="PTHR47957">
    <property type="entry name" value="ATP-DEPENDENT HELICASE HRQ1"/>
    <property type="match status" value="1"/>
</dbReference>
<dbReference type="PROSITE" id="PS51192">
    <property type="entry name" value="HELICASE_ATP_BIND_1"/>
    <property type="match status" value="1"/>
</dbReference>
<accession>A0A433V735</accession>
<dbReference type="Pfam" id="PF00271">
    <property type="entry name" value="Helicase_C"/>
    <property type="match status" value="1"/>
</dbReference>
<dbReference type="Pfam" id="PF00270">
    <property type="entry name" value="DEAD"/>
    <property type="match status" value="1"/>
</dbReference>
<keyword evidence="6" id="KW-1185">Reference proteome</keyword>
<sequence length="966" mass="107217">MVRNCIDIFRFVYGLLMQLRTLLVIIVTEKPTDYAAILRAANQEINEPPEWLAPSKFVYSPEYGVGEVMAVLGRRLIVKFFEEVNPTQFDNWEDVVEKGLIKESGAQLGGNLDNSDIGGDVAAIGEEIDKIPNVAFQSVARDFATTITRVNIQSGVGGSIHPIPEDLPSNLHLGLQNICVNTVYSHQLEALAKLRAGYDLTITTPTASGKTLCYNLPIIESCIKQPDTRALYIFPLKALALDQMRKLQMLVKAIPNHRIKIALMTGDTPRDERQQLFIPHPPNVLAVSPDLLHHYLYNIRRPQEGEGWRLFLRQLRYVVIDESHTYIGAFGAHFANLMRRLRLAVDAVGGNSHKLQFICSSATIGNPQEMALRFSGRTQQPNRSHLIRESGADSAGRTLLCLEPSSAANIEASKMIISWLQHNLSGIVFCNSRAAVKGLLGLIQRETQRTGCGHLANQVALFYSSLIGERRREIISKLQSGQIKVIISTSSLEAGIDLPELDCCLIRGFPGSLMSFWQRVGRAGRKQHGLVVYLPLAQNPIDVYYAKNPQQLLSGDVECSAFNPDYPTILGKHLECGCIESALALREINHRFGHVAGTIADSLLQQNKLYLSNGGKLWGRGYPHKEVNLRSAANTSINLIDKHSGDILEKMSLEVAYREVFPQAIYFLQDENGDIIAYRSESLNVEKGEAQLAYLGKETTLYTEAESELDIVPLSTLAQPKIINTNIDDGRIRLTLAWGEITTSVTGYRLMKRIYGKTCKNQQCANFKKSLEGNSCPKCRRQIYAAEVITLQDEIVFETPLVTKYQAPCVLIDLNEGVKKALREQVSRLKQEIIQKYGNSIPEIYQPLWTGASDFITLHSLQHQIIKAVPLVVLSSSLDVDGIVVEKEGRTYNYFYDTCEGGNGAAEAIFHDLSKFAAKAYALASGCDCETGCPRCLHSSGCPQHNEPLNKDLGLYLLDAIFNGNG</sequence>
<dbReference type="PANTHER" id="PTHR47957:SF3">
    <property type="entry name" value="ATP-DEPENDENT HELICASE HRQ1"/>
    <property type="match status" value="1"/>
</dbReference>
<organism evidence="5 6">
    <name type="scientific">Dulcicalothrix desertica PCC 7102</name>
    <dbReference type="NCBI Taxonomy" id="232991"/>
    <lineage>
        <taxon>Bacteria</taxon>
        <taxon>Bacillati</taxon>
        <taxon>Cyanobacteriota</taxon>
        <taxon>Cyanophyceae</taxon>
        <taxon>Nostocales</taxon>
        <taxon>Calotrichaceae</taxon>
        <taxon>Dulcicalothrix</taxon>
    </lineage>
</organism>
<evidence type="ECO:0000259" key="3">
    <source>
        <dbReference type="PROSITE" id="PS51192"/>
    </source>
</evidence>
<dbReference type="PROSITE" id="PS51194">
    <property type="entry name" value="HELICASE_CTER"/>
    <property type="match status" value="1"/>
</dbReference>